<dbReference type="EMBL" id="FN668656">
    <property type="protein sequence ID" value="CBK23165.2"/>
    <property type="molecule type" value="Genomic_DNA"/>
</dbReference>
<feature type="domain" description="C2H2-type" evidence="5">
    <location>
        <begin position="357"/>
        <end position="385"/>
    </location>
</feature>
<name>D8M560_BLAHO</name>
<accession>D8M560</accession>
<dbReference type="SMART" id="SM00355">
    <property type="entry name" value="ZnF_C2H2"/>
    <property type="match status" value="1"/>
</dbReference>
<keyword evidence="1" id="KW-0479">Metal-binding</keyword>
<organism evidence="6">
    <name type="scientific">Blastocystis hominis</name>
    <dbReference type="NCBI Taxonomy" id="12968"/>
    <lineage>
        <taxon>Eukaryota</taxon>
        <taxon>Sar</taxon>
        <taxon>Stramenopiles</taxon>
        <taxon>Bigyra</taxon>
        <taxon>Opalozoa</taxon>
        <taxon>Opalinata</taxon>
        <taxon>Blastocystidae</taxon>
        <taxon>Blastocystis</taxon>
    </lineage>
</organism>
<dbReference type="InterPro" id="IPR022755">
    <property type="entry name" value="Znf_C2H2_jaz"/>
</dbReference>
<dbReference type="PROSITE" id="PS00028">
    <property type="entry name" value="ZINC_FINGER_C2H2_1"/>
    <property type="match status" value="1"/>
</dbReference>
<evidence type="ECO:0000256" key="3">
    <source>
        <dbReference type="ARBA" id="ARBA00022833"/>
    </source>
</evidence>
<evidence type="ECO:0000259" key="5">
    <source>
        <dbReference type="PROSITE" id="PS50157"/>
    </source>
</evidence>
<dbReference type="PANTHER" id="PTHR13165:SF0">
    <property type="entry name" value="SERRATE RNA EFFECTOR MOLECULE HOMOLOG"/>
    <property type="match status" value="1"/>
</dbReference>
<dbReference type="InParanoid" id="D8M560"/>
<dbReference type="GO" id="GO:0008270">
    <property type="term" value="F:zinc ion binding"/>
    <property type="evidence" value="ECO:0007669"/>
    <property type="project" value="UniProtKB-KW"/>
</dbReference>
<dbReference type="InterPro" id="IPR039727">
    <property type="entry name" value="SE/Ars2"/>
</dbReference>
<dbReference type="RefSeq" id="XP_012897213.1">
    <property type="nucleotide sequence ID" value="XM_013041759.1"/>
</dbReference>
<evidence type="ECO:0000313" key="6">
    <source>
        <dbReference type="EMBL" id="CBK23165.2"/>
    </source>
</evidence>
<reference evidence="6" key="1">
    <citation type="submission" date="2010-02" db="EMBL/GenBank/DDBJ databases">
        <title>Sequencing and annotation of the Blastocystis hominis genome.</title>
        <authorList>
            <person name="Wincker P."/>
        </authorList>
    </citation>
    <scope>NUCLEOTIDE SEQUENCE</scope>
    <source>
        <strain evidence="6">Singapore isolate B</strain>
    </source>
</reference>
<keyword evidence="2 4" id="KW-0863">Zinc-finger</keyword>
<dbReference type="InterPro" id="IPR013087">
    <property type="entry name" value="Znf_C2H2_type"/>
</dbReference>
<evidence type="ECO:0000313" key="7">
    <source>
        <dbReference type="Proteomes" id="UP000008312"/>
    </source>
</evidence>
<dbReference type="GeneID" id="24920205"/>
<evidence type="ECO:0000256" key="2">
    <source>
        <dbReference type="ARBA" id="ARBA00022771"/>
    </source>
</evidence>
<evidence type="ECO:0000256" key="1">
    <source>
        <dbReference type="ARBA" id="ARBA00022723"/>
    </source>
</evidence>
<dbReference type="PANTHER" id="PTHR13165">
    <property type="entry name" value="ARSENITE-RESISTANCE PROTEIN 2"/>
    <property type="match status" value="1"/>
</dbReference>
<keyword evidence="3" id="KW-0862">Zinc</keyword>
<dbReference type="Proteomes" id="UP000008312">
    <property type="component" value="Unassembled WGS sequence"/>
</dbReference>
<dbReference type="GO" id="GO:0016604">
    <property type="term" value="C:nuclear body"/>
    <property type="evidence" value="ECO:0007669"/>
    <property type="project" value="TreeGrafter"/>
</dbReference>
<dbReference type="Gene3D" id="3.30.160.60">
    <property type="entry name" value="Classic Zinc Finger"/>
    <property type="match status" value="1"/>
</dbReference>
<dbReference type="GO" id="GO:0031053">
    <property type="term" value="P:primary miRNA processing"/>
    <property type="evidence" value="ECO:0007669"/>
    <property type="project" value="TreeGrafter"/>
</dbReference>
<protein>
    <recommendedName>
        <fullName evidence="5">C2H2-type domain-containing protein</fullName>
    </recommendedName>
</protein>
<dbReference type="AlphaFoldDB" id="D8M560"/>
<dbReference type="PROSITE" id="PS50157">
    <property type="entry name" value="ZINC_FINGER_C2H2_2"/>
    <property type="match status" value="1"/>
</dbReference>
<keyword evidence="7" id="KW-1185">Reference proteome</keyword>
<evidence type="ECO:0000256" key="4">
    <source>
        <dbReference type="PROSITE-ProRule" id="PRU00042"/>
    </source>
</evidence>
<gene>
    <name evidence="6" type="ORF">GSBLH_T00003085001</name>
</gene>
<dbReference type="Pfam" id="PF12171">
    <property type="entry name" value="zf-C2H2_jaz"/>
    <property type="match status" value="1"/>
</dbReference>
<sequence length="443" mass="50813">MKRYDEEVANRVFDAHCHEEWMQEKYVPTRIQQRLRERYEEIHSLHRRLSEFIATGQILTEVSPFPLFKGRARAAPPSSAVCKTTSTRTACLSGRQASSRSFIDNLPYGCSRAEFRSLLSAHEGVQAVYVGHPLICPPSGLYRAAWVCTATAESAEKIVEELSKGTEFLIDPITREKGRMKLNCSLQSSFKQASCIPAVLNTAESVAEDVSLSLKALRALESFWEVDVSMEPCLTMLKEVRPDTTDVDCVYVVAWFLRHVFGFDYWRVAEDEDFGISLQKFGRDMIRSGGRNGNPSQSDLDWVRNHRESVGRFIVEKEKETVRGKLEEETEALKQEKAIRESIPELLKSLERKEENWNCEVCGKEFETQETLENHIRNYHNEKVEGVVLDRVLKEISKDMYLNDKTKIVPIIDDPKTSKSHYCVVCFTLGKDRFLDLPQRVEL</sequence>
<dbReference type="OrthoDB" id="342064at2759"/>
<proteinExistence type="predicted"/>